<sequence length="381" mass="43418">MPSETKLFETYGKNSNDLIVLIAKRVKVIEDFIAFGNVCKSWRVAATKENFDVFALQVPLLLLADKNDDYREFYSLSKQKVLCMYLPEARGQESFASQGWIFTYNNTGEMNLLHPFSLAQIPLPDLFASQGRREGLFRRGCMDDAILSVRPSLTSDYVLLIFYWGGGGNPLSFWRPGNLNWTNIIEQWGGDAFTGINYYKGQFYYVSWSAEVWAFDVPGHVPIEQCLLVQLEADMPCHNSRLFYLVELFGALLLVIQLFGDNDVIVGRKGGYKTLKFKVFELDVIKGELKEEITNLGESAIFVGHNRASSVDTSMFTVVKPNHIYFVDDWYEYFNALEGGRVHRRDLVTCNLEEGKIEAFYPGVSLSPICRQLGLHHHSDN</sequence>
<name>A0A2G2XKK0_CAPBA</name>
<dbReference type="Proteomes" id="UP000224567">
    <property type="component" value="Unassembled WGS sequence"/>
</dbReference>
<dbReference type="PANTHER" id="PTHR44259:SF43">
    <property type="entry name" value="DUF295 DOMAIN-CONTAINING PROTEIN"/>
    <property type="match status" value="1"/>
</dbReference>
<keyword evidence="3" id="KW-1185">Reference proteome</keyword>
<evidence type="ECO:0000313" key="3">
    <source>
        <dbReference type="Proteomes" id="UP000224567"/>
    </source>
</evidence>
<protein>
    <recommendedName>
        <fullName evidence="1">KIB1-4 beta-propeller domain-containing protein</fullName>
    </recommendedName>
</protein>
<dbReference type="STRING" id="33114.A0A2G2XKK0"/>
<gene>
    <name evidence="2" type="ORF">CQW23_00386</name>
</gene>
<evidence type="ECO:0000313" key="2">
    <source>
        <dbReference type="EMBL" id="PHT58023.1"/>
    </source>
</evidence>
<proteinExistence type="predicted"/>
<evidence type="ECO:0000259" key="1">
    <source>
        <dbReference type="Pfam" id="PF03478"/>
    </source>
</evidence>
<organism evidence="2 3">
    <name type="scientific">Capsicum baccatum</name>
    <name type="common">Peruvian pepper</name>
    <dbReference type="NCBI Taxonomy" id="33114"/>
    <lineage>
        <taxon>Eukaryota</taxon>
        <taxon>Viridiplantae</taxon>
        <taxon>Streptophyta</taxon>
        <taxon>Embryophyta</taxon>
        <taxon>Tracheophyta</taxon>
        <taxon>Spermatophyta</taxon>
        <taxon>Magnoliopsida</taxon>
        <taxon>eudicotyledons</taxon>
        <taxon>Gunneridae</taxon>
        <taxon>Pentapetalae</taxon>
        <taxon>asterids</taxon>
        <taxon>lamiids</taxon>
        <taxon>Solanales</taxon>
        <taxon>Solanaceae</taxon>
        <taxon>Solanoideae</taxon>
        <taxon>Capsiceae</taxon>
        <taxon>Capsicum</taxon>
    </lineage>
</organism>
<comment type="caution">
    <text evidence="2">The sequence shown here is derived from an EMBL/GenBank/DDBJ whole genome shotgun (WGS) entry which is preliminary data.</text>
</comment>
<dbReference type="InterPro" id="IPR005174">
    <property type="entry name" value="KIB1-4_b-propeller"/>
</dbReference>
<reference evidence="3" key="2">
    <citation type="journal article" date="2017" name="J. Anim. Genet.">
        <title>Multiple reference genome sequences of hot pepper reveal the massive evolution of plant disease resistance genes by retroduplication.</title>
        <authorList>
            <person name="Kim S."/>
            <person name="Park J."/>
            <person name="Yeom S.-I."/>
            <person name="Kim Y.-M."/>
            <person name="Seo E."/>
            <person name="Kim K.-T."/>
            <person name="Kim M.-S."/>
            <person name="Lee J.M."/>
            <person name="Cheong K."/>
            <person name="Shin H.-S."/>
            <person name="Kim S.-B."/>
            <person name="Han K."/>
            <person name="Lee J."/>
            <person name="Park M."/>
            <person name="Lee H.-A."/>
            <person name="Lee H.-Y."/>
            <person name="Lee Y."/>
            <person name="Oh S."/>
            <person name="Lee J.H."/>
            <person name="Choi E."/>
            <person name="Choi E."/>
            <person name="Lee S.E."/>
            <person name="Jeon J."/>
            <person name="Kim H."/>
            <person name="Choi G."/>
            <person name="Song H."/>
            <person name="Lee J."/>
            <person name="Lee S.-C."/>
            <person name="Kwon J.-K."/>
            <person name="Lee H.-Y."/>
            <person name="Koo N."/>
            <person name="Hong Y."/>
            <person name="Kim R.W."/>
            <person name="Kang W.-H."/>
            <person name="Huh J.H."/>
            <person name="Kang B.-C."/>
            <person name="Yang T.-J."/>
            <person name="Lee Y.-H."/>
            <person name="Bennetzen J.L."/>
            <person name="Choi D."/>
        </authorList>
    </citation>
    <scope>NUCLEOTIDE SEQUENCE [LARGE SCALE GENOMIC DNA]</scope>
    <source>
        <strain evidence="3">cv. PBC81</strain>
    </source>
</reference>
<reference evidence="2 3" key="1">
    <citation type="journal article" date="2017" name="Genome Biol.">
        <title>New reference genome sequences of hot pepper reveal the massive evolution of plant disease-resistance genes by retroduplication.</title>
        <authorList>
            <person name="Kim S."/>
            <person name="Park J."/>
            <person name="Yeom S.I."/>
            <person name="Kim Y.M."/>
            <person name="Seo E."/>
            <person name="Kim K.T."/>
            <person name="Kim M.S."/>
            <person name="Lee J.M."/>
            <person name="Cheong K."/>
            <person name="Shin H.S."/>
            <person name="Kim S.B."/>
            <person name="Han K."/>
            <person name="Lee J."/>
            <person name="Park M."/>
            <person name="Lee H.A."/>
            <person name="Lee H.Y."/>
            <person name="Lee Y."/>
            <person name="Oh S."/>
            <person name="Lee J.H."/>
            <person name="Choi E."/>
            <person name="Choi E."/>
            <person name="Lee S.E."/>
            <person name="Jeon J."/>
            <person name="Kim H."/>
            <person name="Choi G."/>
            <person name="Song H."/>
            <person name="Lee J."/>
            <person name="Lee S.C."/>
            <person name="Kwon J.K."/>
            <person name="Lee H.Y."/>
            <person name="Koo N."/>
            <person name="Hong Y."/>
            <person name="Kim R.W."/>
            <person name="Kang W.H."/>
            <person name="Huh J.H."/>
            <person name="Kang B.C."/>
            <person name="Yang T.J."/>
            <person name="Lee Y.H."/>
            <person name="Bennetzen J.L."/>
            <person name="Choi D."/>
        </authorList>
    </citation>
    <scope>NUCLEOTIDE SEQUENCE [LARGE SCALE GENOMIC DNA]</scope>
    <source>
        <strain evidence="3">cv. PBC81</strain>
    </source>
</reference>
<dbReference type="AlphaFoldDB" id="A0A2G2XKK0"/>
<dbReference type="OrthoDB" id="642536at2759"/>
<dbReference type="EMBL" id="MLFT02000001">
    <property type="protein sequence ID" value="PHT58023.1"/>
    <property type="molecule type" value="Genomic_DNA"/>
</dbReference>
<feature type="domain" description="KIB1-4 beta-propeller" evidence="1">
    <location>
        <begin position="73"/>
        <end position="335"/>
    </location>
</feature>
<dbReference type="PANTHER" id="PTHR44259">
    <property type="entry name" value="OS07G0183000 PROTEIN-RELATED"/>
    <property type="match status" value="1"/>
</dbReference>
<dbReference type="Pfam" id="PF03478">
    <property type="entry name" value="Beta-prop_KIB1-4"/>
    <property type="match status" value="1"/>
</dbReference>
<dbReference type="InterPro" id="IPR050942">
    <property type="entry name" value="F-box_BR-signaling"/>
</dbReference>
<accession>A0A2G2XKK0</accession>